<evidence type="ECO:0000313" key="2">
    <source>
        <dbReference type="Proteomes" id="UP000217258"/>
    </source>
</evidence>
<organism evidence="1 2">
    <name type="scientific">Pseudoalteromonas issachenkonii</name>
    <dbReference type="NCBI Taxonomy" id="152297"/>
    <lineage>
        <taxon>Bacteria</taxon>
        <taxon>Pseudomonadati</taxon>
        <taxon>Pseudomonadota</taxon>
        <taxon>Gammaproteobacteria</taxon>
        <taxon>Alteromonadales</taxon>
        <taxon>Pseudoalteromonadaceae</taxon>
        <taxon>Pseudoalteromonas</taxon>
    </lineage>
</organism>
<evidence type="ECO:0008006" key="3">
    <source>
        <dbReference type="Google" id="ProtNLM"/>
    </source>
</evidence>
<protein>
    <recommendedName>
        <fullName evidence="3">Poly(Beta-D-mannuronate) lyase</fullName>
    </recommendedName>
</protein>
<dbReference type="InterPro" id="IPR011050">
    <property type="entry name" value="Pectin_lyase_fold/virulence"/>
</dbReference>
<keyword evidence="2" id="KW-1185">Reference proteome</keyword>
<evidence type="ECO:0000313" key="1">
    <source>
        <dbReference type="EMBL" id="ATC91005.1"/>
    </source>
</evidence>
<name>A0ABN5C4J2_9GAMM</name>
<dbReference type="Gene3D" id="2.160.20.10">
    <property type="entry name" value="Single-stranded right-handed beta-helix, Pectin lyase-like"/>
    <property type="match status" value="1"/>
</dbReference>
<dbReference type="InterPro" id="IPR006626">
    <property type="entry name" value="PbH1"/>
</dbReference>
<dbReference type="SMART" id="SM00710">
    <property type="entry name" value="PbH1"/>
    <property type="match status" value="5"/>
</dbReference>
<proteinExistence type="predicted"/>
<gene>
    <name evidence="1" type="ORF">PISS_a2162</name>
</gene>
<sequence length="416" mass="43910">MDGEEATLNNSEYHWLMIKGQGALVERNTFSNRNVAEKGSVIKISSSSSDHVIQYNLFSDSDNPNFGQSSLYLINAGSTTGSGAADNANFTIQYNRVENFVTGRRLMRVQTSGATIKGNTIVNPNGGISLEDGGFNSVTDNIIIRTTDIASSDDRPAGILITPLGHTVSNNYIAGIRSGNKEAGGIVFTANPFSQADGGVPNSGNQAVLDAAGDFTLNVTNNTVLNSQQPIVFSTEIGPKAPTSDCDELTAANAPVLYGLTKNAFVINFNGNLIANGLGDQTDADTISSSATTQGLFYPNTLDSDHAFEYDCDLINHDSSVLSNNFGYMDSRVSGDASGDWVEIRKLNGNGAFDTDGAIDQDPATNGKEVLEYVTAASTLLETDPAGLQAEAGAKGLHYIQSSEVGVGSTWKIQND</sequence>
<dbReference type="Proteomes" id="UP000217258">
    <property type="component" value="Chromosome I"/>
</dbReference>
<dbReference type="SUPFAM" id="SSF51126">
    <property type="entry name" value="Pectin lyase-like"/>
    <property type="match status" value="1"/>
</dbReference>
<accession>A0ABN5C4J2</accession>
<dbReference type="InterPro" id="IPR012334">
    <property type="entry name" value="Pectin_lyas_fold"/>
</dbReference>
<reference evidence="1 2" key="1">
    <citation type="submission" date="2015-06" db="EMBL/GenBank/DDBJ databases">
        <authorList>
            <person name="Xie B.-B."/>
            <person name="Rong J.-C."/>
            <person name="Qin Q.-L."/>
            <person name="Zhang Y.-Z."/>
        </authorList>
    </citation>
    <scope>NUCLEOTIDE SEQUENCE [LARGE SCALE GENOMIC DNA]</scope>
    <source>
        <strain evidence="1 2">KMM 3549</strain>
    </source>
</reference>
<dbReference type="EMBL" id="CP011030">
    <property type="protein sequence ID" value="ATC91005.1"/>
    <property type="molecule type" value="Genomic_DNA"/>
</dbReference>